<dbReference type="InterPro" id="IPR010730">
    <property type="entry name" value="HET"/>
</dbReference>
<proteinExistence type="predicted"/>
<dbReference type="OrthoDB" id="4161767at2759"/>
<reference evidence="2 3" key="1">
    <citation type="submission" date="2013-03" db="EMBL/GenBank/DDBJ databases">
        <title>The Genome Sequence of Cladophialophora psammophila CBS 110553.</title>
        <authorList>
            <consortium name="The Broad Institute Genomics Platform"/>
            <person name="Cuomo C."/>
            <person name="de Hoog S."/>
            <person name="Gorbushina A."/>
            <person name="Walker B."/>
            <person name="Young S.K."/>
            <person name="Zeng Q."/>
            <person name="Gargeya S."/>
            <person name="Fitzgerald M."/>
            <person name="Haas B."/>
            <person name="Abouelleil A."/>
            <person name="Allen A.W."/>
            <person name="Alvarado L."/>
            <person name="Arachchi H.M."/>
            <person name="Berlin A.M."/>
            <person name="Chapman S.B."/>
            <person name="Gainer-Dewar J."/>
            <person name="Goldberg J."/>
            <person name="Griggs A."/>
            <person name="Gujja S."/>
            <person name="Hansen M."/>
            <person name="Howarth C."/>
            <person name="Imamovic A."/>
            <person name="Ireland A."/>
            <person name="Larimer J."/>
            <person name="McCowan C."/>
            <person name="Murphy C."/>
            <person name="Pearson M."/>
            <person name="Poon T.W."/>
            <person name="Priest M."/>
            <person name="Roberts A."/>
            <person name="Saif S."/>
            <person name="Shea T."/>
            <person name="Sisk P."/>
            <person name="Sykes S."/>
            <person name="Wortman J."/>
            <person name="Nusbaum C."/>
            <person name="Birren B."/>
        </authorList>
    </citation>
    <scope>NUCLEOTIDE SEQUENCE [LARGE SCALE GENOMIC DNA]</scope>
    <source>
        <strain evidence="2 3">CBS 110553</strain>
    </source>
</reference>
<sequence length="522" mass="58989">MRFCHVHHGDACAQPPWMLQNDSIPPNFRLIDLQKRCVVNSPAHPSYFALSYVWAPSENDLRATSANIDDLKKPYSLTQEALPRTIFDVMQLILGLGGRYLWVDRLCILQDDDMDKSLQIPRMDSVYSLAELTVIAASGSGAHDGIAGLSVPRKVHQDVCRISPTLALVTFPTKNLYESSVYSHRGWTLQERVLSRRSLMFTEGQASWSCICADWTERLCLEPDRSAQGANSWTISRIHLGSYERVPAEYYRDFTQNHYRHLPRFYALKEFSHDSDALDAISGLLRRITHVTGVEFSWGHLLTTSFDQSLSWRKTTMEIKRRDAMCPLRSSGSSYSVHFPSWSWLGWKASIKDVMPSTDTALKPEIDFFRLDIDGKIQRLIPPVAGGGNKAVDQSASLPDEACNGWKGEIKVEVDRHNKDQPFRDSGKLLFWTSHAELSIQAEERVRLGCVRLKICSPVGQTVGHITELTSACDHGRAWPFIEYDQSALQSFVVISRKYDRAIGHPSGTLSATGTLRVMWIK</sequence>
<evidence type="ECO:0000259" key="1">
    <source>
        <dbReference type="Pfam" id="PF06985"/>
    </source>
</evidence>
<dbReference type="STRING" id="1182543.W9X7D4"/>
<protein>
    <recommendedName>
        <fullName evidence="1">Heterokaryon incompatibility domain-containing protein</fullName>
    </recommendedName>
</protein>
<evidence type="ECO:0000313" key="3">
    <source>
        <dbReference type="Proteomes" id="UP000019471"/>
    </source>
</evidence>
<comment type="caution">
    <text evidence="2">The sequence shown here is derived from an EMBL/GenBank/DDBJ whole genome shotgun (WGS) entry which is preliminary data.</text>
</comment>
<evidence type="ECO:0000313" key="2">
    <source>
        <dbReference type="EMBL" id="EXJ73255.1"/>
    </source>
</evidence>
<dbReference type="PANTHER" id="PTHR33112">
    <property type="entry name" value="DOMAIN PROTEIN, PUTATIVE-RELATED"/>
    <property type="match status" value="1"/>
</dbReference>
<dbReference type="PANTHER" id="PTHR33112:SF12">
    <property type="entry name" value="HETEROKARYON INCOMPATIBILITY DOMAIN-CONTAINING PROTEIN"/>
    <property type="match status" value="1"/>
</dbReference>
<dbReference type="GeneID" id="19187745"/>
<dbReference type="AlphaFoldDB" id="W9X7D4"/>
<gene>
    <name evidence="2" type="ORF">A1O5_03015</name>
</gene>
<dbReference type="Proteomes" id="UP000019471">
    <property type="component" value="Unassembled WGS sequence"/>
</dbReference>
<dbReference type="EMBL" id="AMGX01000004">
    <property type="protein sequence ID" value="EXJ73255.1"/>
    <property type="molecule type" value="Genomic_DNA"/>
</dbReference>
<accession>W9X7D4</accession>
<dbReference type="HOGENOM" id="CLU_003953_4_2_1"/>
<name>W9X7D4_9EURO</name>
<dbReference type="RefSeq" id="XP_007741818.1">
    <property type="nucleotide sequence ID" value="XM_007743628.1"/>
</dbReference>
<feature type="domain" description="Heterokaryon incompatibility" evidence="1">
    <location>
        <begin position="47"/>
        <end position="191"/>
    </location>
</feature>
<organism evidence="2 3">
    <name type="scientific">Cladophialophora psammophila CBS 110553</name>
    <dbReference type="NCBI Taxonomy" id="1182543"/>
    <lineage>
        <taxon>Eukaryota</taxon>
        <taxon>Fungi</taxon>
        <taxon>Dikarya</taxon>
        <taxon>Ascomycota</taxon>
        <taxon>Pezizomycotina</taxon>
        <taxon>Eurotiomycetes</taxon>
        <taxon>Chaetothyriomycetidae</taxon>
        <taxon>Chaetothyriales</taxon>
        <taxon>Herpotrichiellaceae</taxon>
        <taxon>Cladophialophora</taxon>
    </lineage>
</organism>
<dbReference type="Pfam" id="PF06985">
    <property type="entry name" value="HET"/>
    <property type="match status" value="1"/>
</dbReference>
<keyword evidence="3" id="KW-1185">Reference proteome</keyword>
<dbReference type="eggNOG" id="ENOG502SP6I">
    <property type="taxonomic scope" value="Eukaryota"/>
</dbReference>